<feature type="region of interest" description="Disordered" evidence="2">
    <location>
        <begin position="1"/>
        <end position="34"/>
    </location>
</feature>
<dbReference type="AlphaFoldDB" id="A0A5N6MTW0"/>
<accession>A0A5N6MTW0</accession>
<gene>
    <name evidence="3" type="ORF">GD627_04000</name>
</gene>
<dbReference type="EMBL" id="VTFX01000001">
    <property type="protein sequence ID" value="KAD4060226.1"/>
    <property type="molecule type" value="Genomic_DNA"/>
</dbReference>
<dbReference type="Proteomes" id="UP000326852">
    <property type="component" value="Unassembled WGS sequence"/>
</dbReference>
<evidence type="ECO:0000313" key="4">
    <source>
        <dbReference type="Proteomes" id="UP000326852"/>
    </source>
</evidence>
<name>A0A5N6MTW0_9MICC</name>
<evidence type="ECO:0000256" key="2">
    <source>
        <dbReference type="SAM" id="MobiDB-lite"/>
    </source>
</evidence>
<dbReference type="InterPro" id="IPR020915">
    <property type="entry name" value="UPF0311"/>
</dbReference>
<proteinExistence type="inferred from homology"/>
<dbReference type="RefSeq" id="WP_152271433.1">
    <property type="nucleotide sequence ID" value="NZ_VTFX01000001.1"/>
</dbReference>
<organism evidence="3 4">
    <name type="scientific">Arthrobacter yangruifuii</name>
    <dbReference type="NCBI Taxonomy" id="2606616"/>
    <lineage>
        <taxon>Bacteria</taxon>
        <taxon>Bacillati</taxon>
        <taxon>Actinomycetota</taxon>
        <taxon>Actinomycetes</taxon>
        <taxon>Micrococcales</taxon>
        <taxon>Micrococcaceae</taxon>
        <taxon>Arthrobacter</taxon>
    </lineage>
</organism>
<comment type="caution">
    <text evidence="3">The sequence shown here is derived from an EMBL/GenBank/DDBJ whole genome shotgun (WGS) entry which is preliminary data.</text>
</comment>
<reference evidence="3 4" key="1">
    <citation type="submission" date="2019-08" db="EMBL/GenBank/DDBJ databases">
        <title>Arthrobacter sp. nov., isolated from plateau pika and Tibetan wild ass.</title>
        <authorList>
            <person name="Ge Y."/>
        </authorList>
    </citation>
    <scope>NUCLEOTIDE SEQUENCE [LARGE SCALE GENOMIC DNA]</scope>
    <source>
        <strain evidence="3 4">785</strain>
    </source>
</reference>
<dbReference type="HAMAP" id="MF_00775">
    <property type="entry name" value="UPF0311"/>
    <property type="match status" value="1"/>
</dbReference>
<keyword evidence="4" id="KW-1185">Reference proteome</keyword>
<evidence type="ECO:0000313" key="3">
    <source>
        <dbReference type="EMBL" id="KAD4060226.1"/>
    </source>
</evidence>
<comment type="similarity">
    <text evidence="1">Belongs to the UPF0311 family.</text>
</comment>
<dbReference type="Pfam" id="PF11578">
    <property type="entry name" value="DUF3237"/>
    <property type="match status" value="1"/>
</dbReference>
<sequence length="184" mass="19360">MTTQRSGAGDNAAGARTTVSPPPQDTRADAGPPAAPGLDFLATLLISVGDPVEIGPTAEGTRRLIPITGGTVRGPQLNGTVLPGGADFQLLRSATLTELEAKYSIETDTGERIYVSNFGIRSGSAEDLATLVRGGKVDPERIYFRCTPRFLAGGPEWSWLSSRILIGAGTRLPSSVRIDIWILA</sequence>
<protein>
    <recommendedName>
        <fullName evidence="1">UPF0311 protein GD627_04000</fullName>
    </recommendedName>
</protein>
<evidence type="ECO:0000256" key="1">
    <source>
        <dbReference type="HAMAP-Rule" id="MF_00775"/>
    </source>
</evidence>
<dbReference type="Gene3D" id="2.40.160.20">
    <property type="match status" value="1"/>
</dbReference>
<dbReference type="PANTHER" id="PTHR37315:SF1">
    <property type="entry name" value="UPF0311 PROTEIN BLR7842"/>
    <property type="match status" value="1"/>
</dbReference>
<dbReference type="PANTHER" id="PTHR37315">
    <property type="entry name" value="UPF0311 PROTEIN BLR7842"/>
    <property type="match status" value="1"/>
</dbReference>